<keyword evidence="3" id="KW-1185">Reference proteome</keyword>
<dbReference type="Proteomes" id="UP001454036">
    <property type="component" value="Unassembled WGS sequence"/>
</dbReference>
<protein>
    <submittedName>
        <fullName evidence="2">Transmembrane signal receptor</fullName>
    </submittedName>
</protein>
<dbReference type="AlphaFoldDB" id="A0AAV3PLA6"/>
<keyword evidence="2" id="KW-0675">Receptor</keyword>
<accession>A0AAV3PLA6</accession>
<feature type="domain" description="Reverse transcriptase Ty1/copia-type" evidence="1">
    <location>
        <begin position="19"/>
        <end position="198"/>
    </location>
</feature>
<keyword evidence="2" id="KW-0812">Transmembrane</keyword>
<dbReference type="Pfam" id="PF07727">
    <property type="entry name" value="RVT_2"/>
    <property type="match status" value="1"/>
</dbReference>
<evidence type="ECO:0000313" key="2">
    <source>
        <dbReference type="EMBL" id="GAA0152455.1"/>
    </source>
</evidence>
<evidence type="ECO:0000313" key="3">
    <source>
        <dbReference type="Proteomes" id="UP001454036"/>
    </source>
</evidence>
<proteinExistence type="predicted"/>
<organism evidence="2 3">
    <name type="scientific">Lithospermum erythrorhizon</name>
    <name type="common">Purple gromwell</name>
    <name type="synonym">Lithospermum officinale var. erythrorhizon</name>
    <dbReference type="NCBI Taxonomy" id="34254"/>
    <lineage>
        <taxon>Eukaryota</taxon>
        <taxon>Viridiplantae</taxon>
        <taxon>Streptophyta</taxon>
        <taxon>Embryophyta</taxon>
        <taxon>Tracheophyta</taxon>
        <taxon>Spermatophyta</taxon>
        <taxon>Magnoliopsida</taxon>
        <taxon>eudicotyledons</taxon>
        <taxon>Gunneridae</taxon>
        <taxon>Pentapetalae</taxon>
        <taxon>asterids</taxon>
        <taxon>lamiids</taxon>
        <taxon>Boraginales</taxon>
        <taxon>Boraginaceae</taxon>
        <taxon>Boraginoideae</taxon>
        <taxon>Lithospermeae</taxon>
        <taxon>Lithospermum</taxon>
    </lineage>
</organism>
<gene>
    <name evidence="2" type="ORF">LIER_10934</name>
</gene>
<sequence>MSLEQNGSLKINQIRKARSPENKARLITQGYTQMEGIDFDDMYAPVARLESIGLLLSLACLMKIKLNQMDVKSVFLNGTLVEEVYVEQTKGFQDPHYSDHFWRLKKALYGLKQATRVWYDRLTKFLTQNGYVFGGVDNTFFVKTKESVFMMAQIYVDDIFFGGLYNQMVQHFVTQMTEQCEMSMDVGRNEKGEGIDVYRGRIGRLLYLTPSRPDIAHA</sequence>
<dbReference type="EMBL" id="BAABME010001988">
    <property type="protein sequence ID" value="GAA0152455.1"/>
    <property type="molecule type" value="Genomic_DNA"/>
</dbReference>
<dbReference type="InterPro" id="IPR013103">
    <property type="entry name" value="RVT_2"/>
</dbReference>
<name>A0AAV3PLA6_LITER</name>
<keyword evidence="2" id="KW-0472">Membrane</keyword>
<evidence type="ECO:0000259" key="1">
    <source>
        <dbReference type="Pfam" id="PF07727"/>
    </source>
</evidence>
<comment type="caution">
    <text evidence="2">The sequence shown here is derived from an EMBL/GenBank/DDBJ whole genome shotgun (WGS) entry which is preliminary data.</text>
</comment>
<reference evidence="2 3" key="1">
    <citation type="submission" date="2024-01" db="EMBL/GenBank/DDBJ databases">
        <title>The complete chloroplast genome sequence of Lithospermum erythrorhizon: insights into the phylogenetic relationship among Boraginaceae species and the maternal lineages of purple gromwells.</title>
        <authorList>
            <person name="Okada T."/>
            <person name="Watanabe K."/>
        </authorList>
    </citation>
    <scope>NUCLEOTIDE SEQUENCE [LARGE SCALE GENOMIC DNA]</scope>
</reference>